<accession>A0A5A7Q953</accession>
<keyword evidence="1" id="KW-0479">Metal-binding</keyword>
<dbReference type="AlphaFoldDB" id="A0A5A7Q953"/>
<feature type="compositionally biased region" description="Basic and acidic residues" evidence="2">
    <location>
        <begin position="139"/>
        <end position="152"/>
    </location>
</feature>
<feature type="compositionally biased region" description="Low complexity" evidence="2">
    <location>
        <begin position="119"/>
        <end position="138"/>
    </location>
</feature>
<dbReference type="PANTHER" id="PTHR31286:SF167">
    <property type="entry name" value="OS09G0268800 PROTEIN"/>
    <property type="match status" value="1"/>
</dbReference>
<feature type="compositionally biased region" description="Polar residues" evidence="2">
    <location>
        <begin position="153"/>
        <end position="177"/>
    </location>
</feature>
<dbReference type="EMBL" id="BKCP01006161">
    <property type="protein sequence ID" value="GER41574.1"/>
    <property type="molecule type" value="Genomic_DNA"/>
</dbReference>
<protein>
    <submittedName>
        <fullName evidence="4">Cellular nucleic acid-binding protein</fullName>
    </submittedName>
</protein>
<keyword evidence="1" id="KW-0862">Zinc</keyword>
<dbReference type="InterPro" id="IPR025836">
    <property type="entry name" value="Zn_knuckle_CX2CX4HX4C"/>
</dbReference>
<dbReference type="Proteomes" id="UP000325081">
    <property type="component" value="Unassembled WGS sequence"/>
</dbReference>
<dbReference type="InterPro" id="IPR001878">
    <property type="entry name" value="Znf_CCHC"/>
</dbReference>
<gene>
    <name evidence="4" type="ORF">STAS_18290</name>
</gene>
<dbReference type="GO" id="GO:0003676">
    <property type="term" value="F:nucleic acid binding"/>
    <property type="evidence" value="ECO:0007669"/>
    <property type="project" value="InterPro"/>
</dbReference>
<evidence type="ECO:0000313" key="5">
    <source>
        <dbReference type="Proteomes" id="UP000325081"/>
    </source>
</evidence>
<dbReference type="PROSITE" id="PS50158">
    <property type="entry name" value="ZF_CCHC"/>
    <property type="match status" value="1"/>
</dbReference>
<sequence length="300" mass="32960">MNKRAIQSIASNAGTVIEVDEGEGGNFWGRFARVRVSLKLSNPLKKCVSVRVENQADEVIILLVYERLPDFCYLCGRIGHVLKECEATEGNSENLPFGSWLKASTHITGKKNREEGRASPRSSPVGSSSSIRSTGKSGELLKRDSHSPDNDPHNSTGIASEPRNITTSGIPEPSKNSHILVHNEKCIEVSKSVFNEKSAEVSPVLDMMQDNIDDPQDLPLPISLQEGIDLEKIQSSTMMSQVEDKPGLIYSSERRPNKWRRLDRRGCPTESSIDLISPLVASSKRQAEANLSTVVVRVVG</sequence>
<dbReference type="Pfam" id="PF14392">
    <property type="entry name" value="zf-CCHC_4"/>
    <property type="match status" value="1"/>
</dbReference>
<feature type="domain" description="CCHC-type" evidence="3">
    <location>
        <begin position="72"/>
        <end position="85"/>
    </location>
</feature>
<evidence type="ECO:0000256" key="2">
    <source>
        <dbReference type="SAM" id="MobiDB-lite"/>
    </source>
</evidence>
<dbReference type="OrthoDB" id="914285at2759"/>
<keyword evidence="1" id="KW-0863">Zinc-finger</keyword>
<dbReference type="InterPro" id="IPR040256">
    <property type="entry name" value="At4g02000-like"/>
</dbReference>
<dbReference type="PANTHER" id="PTHR31286">
    <property type="entry name" value="GLYCINE-RICH CELL WALL STRUCTURAL PROTEIN 1.8-LIKE"/>
    <property type="match status" value="1"/>
</dbReference>
<evidence type="ECO:0000256" key="1">
    <source>
        <dbReference type="PROSITE-ProRule" id="PRU00047"/>
    </source>
</evidence>
<evidence type="ECO:0000259" key="3">
    <source>
        <dbReference type="PROSITE" id="PS50158"/>
    </source>
</evidence>
<evidence type="ECO:0000313" key="4">
    <source>
        <dbReference type="EMBL" id="GER41574.1"/>
    </source>
</evidence>
<proteinExistence type="predicted"/>
<comment type="caution">
    <text evidence="4">The sequence shown here is derived from an EMBL/GenBank/DDBJ whole genome shotgun (WGS) entry which is preliminary data.</text>
</comment>
<keyword evidence="5" id="KW-1185">Reference proteome</keyword>
<organism evidence="4 5">
    <name type="scientific">Striga asiatica</name>
    <name type="common">Asiatic witchweed</name>
    <name type="synonym">Buchnera asiatica</name>
    <dbReference type="NCBI Taxonomy" id="4170"/>
    <lineage>
        <taxon>Eukaryota</taxon>
        <taxon>Viridiplantae</taxon>
        <taxon>Streptophyta</taxon>
        <taxon>Embryophyta</taxon>
        <taxon>Tracheophyta</taxon>
        <taxon>Spermatophyta</taxon>
        <taxon>Magnoliopsida</taxon>
        <taxon>eudicotyledons</taxon>
        <taxon>Gunneridae</taxon>
        <taxon>Pentapetalae</taxon>
        <taxon>asterids</taxon>
        <taxon>lamiids</taxon>
        <taxon>Lamiales</taxon>
        <taxon>Orobanchaceae</taxon>
        <taxon>Buchnereae</taxon>
        <taxon>Striga</taxon>
    </lineage>
</organism>
<dbReference type="GO" id="GO:0008270">
    <property type="term" value="F:zinc ion binding"/>
    <property type="evidence" value="ECO:0007669"/>
    <property type="project" value="UniProtKB-KW"/>
</dbReference>
<name>A0A5A7Q953_STRAF</name>
<reference evidence="5" key="1">
    <citation type="journal article" date="2019" name="Curr. Biol.">
        <title>Genome Sequence of Striga asiatica Provides Insight into the Evolution of Plant Parasitism.</title>
        <authorList>
            <person name="Yoshida S."/>
            <person name="Kim S."/>
            <person name="Wafula E.K."/>
            <person name="Tanskanen J."/>
            <person name="Kim Y.M."/>
            <person name="Honaas L."/>
            <person name="Yang Z."/>
            <person name="Spallek T."/>
            <person name="Conn C.E."/>
            <person name="Ichihashi Y."/>
            <person name="Cheong K."/>
            <person name="Cui S."/>
            <person name="Der J.P."/>
            <person name="Gundlach H."/>
            <person name="Jiao Y."/>
            <person name="Hori C."/>
            <person name="Ishida J.K."/>
            <person name="Kasahara H."/>
            <person name="Kiba T."/>
            <person name="Kim M.S."/>
            <person name="Koo N."/>
            <person name="Laohavisit A."/>
            <person name="Lee Y.H."/>
            <person name="Lumba S."/>
            <person name="McCourt P."/>
            <person name="Mortimer J.C."/>
            <person name="Mutuku J.M."/>
            <person name="Nomura T."/>
            <person name="Sasaki-Sekimoto Y."/>
            <person name="Seto Y."/>
            <person name="Wang Y."/>
            <person name="Wakatake T."/>
            <person name="Sakakibara H."/>
            <person name="Demura T."/>
            <person name="Yamaguchi S."/>
            <person name="Yoneyama K."/>
            <person name="Manabe R.I."/>
            <person name="Nelson D.C."/>
            <person name="Schulman A.H."/>
            <person name="Timko M.P."/>
            <person name="dePamphilis C.W."/>
            <person name="Choi D."/>
            <person name="Shirasu K."/>
        </authorList>
    </citation>
    <scope>NUCLEOTIDE SEQUENCE [LARGE SCALE GENOMIC DNA]</scope>
    <source>
        <strain evidence="5">cv. UVA1</strain>
    </source>
</reference>
<feature type="region of interest" description="Disordered" evidence="2">
    <location>
        <begin position="109"/>
        <end position="177"/>
    </location>
</feature>